<dbReference type="PANTHER" id="PTHR45138:SF9">
    <property type="entry name" value="DIGUANYLATE CYCLASE DGCM-RELATED"/>
    <property type="match status" value="1"/>
</dbReference>
<dbReference type="GO" id="GO:0052621">
    <property type="term" value="F:diguanylate cyclase activity"/>
    <property type="evidence" value="ECO:0007669"/>
    <property type="project" value="TreeGrafter"/>
</dbReference>
<dbReference type="GO" id="GO:1902201">
    <property type="term" value="P:negative regulation of bacterial-type flagellum-dependent cell motility"/>
    <property type="evidence" value="ECO:0007669"/>
    <property type="project" value="TreeGrafter"/>
</dbReference>
<dbReference type="PANTHER" id="PTHR45138">
    <property type="entry name" value="REGULATORY COMPONENTS OF SENSORY TRANSDUCTION SYSTEM"/>
    <property type="match status" value="1"/>
</dbReference>
<dbReference type="SUPFAM" id="SSF55073">
    <property type="entry name" value="Nucleotide cyclase"/>
    <property type="match status" value="1"/>
</dbReference>
<dbReference type="SMART" id="SM00267">
    <property type="entry name" value="GGDEF"/>
    <property type="match status" value="1"/>
</dbReference>
<feature type="domain" description="GGDEF" evidence="1">
    <location>
        <begin position="407"/>
        <end position="532"/>
    </location>
</feature>
<dbReference type="Gene3D" id="3.30.70.270">
    <property type="match status" value="1"/>
</dbReference>
<proteinExistence type="predicted"/>
<dbReference type="AlphaFoldDB" id="A0A2P2CKG8"/>
<accession>A0A2P2CKG8</accession>
<dbReference type="InterPro" id="IPR050469">
    <property type="entry name" value="Diguanylate_Cyclase"/>
</dbReference>
<sequence length="549" mass="58290">MDTNDCPLLEEVKHLVQRAQLGHASEVLATAETRLRELGDGTVEGGPAAMHFPRVVALIDDDAAAGLTATEDMLAAAERDDAQGWRACALALRAEAKLLLGDDDPARYDVEAVLVDLAAAEAALELSGAEGYVASTAHVAIANSYLPLRLYELALPHQEAAYEISLAHSRPEDAAPSMWLINLANLHLRWCLELYRVGHDAEAEQHSARAHTHAAAAAERLAGAVLLPAVTAWMEPCLLFEAAARSDGPEPRDAVADIQRLLPAVRELGNAHDHALAVPFLAVALMREGRHEESLTVIEQALSLAPTAERASPAYLSLAHTYSLLLARTSKPAAAALEYGNTLAADSWRQRQRTLAVAQTMRAFAQLQAEHEQVTREADTDALTGVANRRAFDRHLEALAHAEENDRQVGVLFIDLDEFKEVNDTQGHAVGDAMLQGVAQAIAANSREDDLVARVGGDEFAVLLPGAGTDDTDLAAARILAAVRDAPQQLPTVSIGGAAGPARTIRDVVVCADEAMYVAKRGGRNQHHVCDGTVSGGMVSGGVVAGTVT</sequence>
<dbReference type="GO" id="GO:0043709">
    <property type="term" value="P:cell adhesion involved in single-species biofilm formation"/>
    <property type="evidence" value="ECO:0007669"/>
    <property type="project" value="TreeGrafter"/>
</dbReference>
<dbReference type="InterPro" id="IPR029787">
    <property type="entry name" value="Nucleotide_cyclase"/>
</dbReference>
<dbReference type="Pfam" id="PF00990">
    <property type="entry name" value="GGDEF"/>
    <property type="match status" value="1"/>
</dbReference>
<organism evidence="2">
    <name type="scientific">metagenome</name>
    <dbReference type="NCBI Taxonomy" id="256318"/>
    <lineage>
        <taxon>unclassified sequences</taxon>
        <taxon>metagenomes</taxon>
    </lineage>
</organism>
<dbReference type="NCBIfam" id="TIGR00254">
    <property type="entry name" value="GGDEF"/>
    <property type="match status" value="1"/>
</dbReference>
<dbReference type="InterPro" id="IPR043128">
    <property type="entry name" value="Rev_trsase/Diguanyl_cyclase"/>
</dbReference>
<evidence type="ECO:0000259" key="1">
    <source>
        <dbReference type="PROSITE" id="PS50887"/>
    </source>
</evidence>
<dbReference type="GO" id="GO:0005886">
    <property type="term" value="C:plasma membrane"/>
    <property type="evidence" value="ECO:0007669"/>
    <property type="project" value="TreeGrafter"/>
</dbReference>
<dbReference type="EMBL" id="CZKB01000028">
    <property type="protein sequence ID" value="CUR62436.1"/>
    <property type="molecule type" value="Genomic_DNA"/>
</dbReference>
<gene>
    <name evidence="2" type="ORF">NOCA180080</name>
</gene>
<dbReference type="CDD" id="cd01949">
    <property type="entry name" value="GGDEF"/>
    <property type="match status" value="1"/>
</dbReference>
<protein>
    <submittedName>
        <fullName evidence="2">Putative Diguanylate cyclase</fullName>
    </submittedName>
</protein>
<dbReference type="InterPro" id="IPR000160">
    <property type="entry name" value="GGDEF_dom"/>
</dbReference>
<evidence type="ECO:0000313" key="2">
    <source>
        <dbReference type="EMBL" id="CUR62436.1"/>
    </source>
</evidence>
<reference evidence="2" key="1">
    <citation type="submission" date="2015-08" db="EMBL/GenBank/DDBJ databases">
        <authorList>
            <person name="Babu N.S."/>
            <person name="Beckwith C.J."/>
            <person name="Beseler K.G."/>
            <person name="Brison A."/>
            <person name="Carone J.V."/>
            <person name="Caskin T.P."/>
            <person name="Diamond M."/>
            <person name="Durham M.E."/>
            <person name="Foxe J.M."/>
            <person name="Go M."/>
            <person name="Henderson B.A."/>
            <person name="Jones I.B."/>
            <person name="McGettigan J.A."/>
            <person name="Micheletti S.J."/>
            <person name="Nasrallah M.E."/>
            <person name="Ortiz D."/>
            <person name="Piller C.R."/>
            <person name="Privatt S.R."/>
            <person name="Schneider S.L."/>
            <person name="Sharp S."/>
            <person name="Smith T.C."/>
            <person name="Stanton J.D."/>
            <person name="Ullery H.E."/>
            <person name="Wilson R.J."/>
            <person name="Serrano M.G."/>
            <person name="Buck G."/>
            <person name="Lee V."/>
            <person name="Wang Y."/>
            <person name="Carvalho R."/>
            <person name="Voegtly L."/>
            <person name="Shi R."/>
            <person name="Duckworth R."/>
            <person name="Johnson A."/>
            <person name="Loviza R."/>
            <person name="Walstead R."/>
            <person name="Shah Z."/>
            <person name="Kiflezghi M."/>
            <person name="Wade K."/>
            <person name="Ball S.L."/>
            <person name="Bradley K.W."/>
            <person name="Asai D.J."/>
            <person name="Bowman C.A."/>
            <person name="Russell D.A."/>
            <person name="Pope W.H."/>
            <person name="Jacobs-Sera D."/>
            <person name="Hendrix R.W."/>
            <person name="Hatfull G.F."/>
        </authorList>
    </citation>
    <scope>NUCLEOTIDE SEQUENCE</scope>
</reference>
<name>A0A2P2CKG8_9ZZZZ</name>
<dbReference type="PROSITE" id="PS50887">
    <property type="entry name" value="GGDEF"/>
    <property type="match status" value="1"/>
</dbReference>
<dbReference type="FunFam" id="3.30.70.270:FF:000001">
    <property type="entry name" value="Diguanylate cyclase domain protein"/>
    <property type="match status" value="1"/>
</dbReference>